<dbReference type="Pfam" id="PF05977">
    <property type="entry name" value="MFS_3"/>
    <property type="match status" value="1"/>
</dbReference>
<keyword evidence="3" id="KW-1003">Cell membrane</keyword>
<dbReference type="Gene3D" id="3.40.50.1820">
    <property type="entry name" value="alpha/beta hydrolase"/>
    <property type="match status" value="1"/>
</dbReference>
<dbReference type="SUPFAM" id="SSF53474">
    <property type="entry name" value="alpha/beta-Hydrolases"/>
    <property type="match status" value="1"/>
</dbReference>
<dbReference type="EMBL" id="JAEHOD010000214">
    <property type="protein sequence ID" value="KAG2422538.1"/>
    <property type="molecule type" value="Genomic_DNA"/>
</dbReference>
<evidence type="ECO:0000256" key="7">
    <source>
        <dbReference type="SAM" id="MobiDB-lite"/>
    </source>
</evidence>
<feature type="transmembrane region" description="Helical" evidence="8">
    <location>
        <begin position="598"/>
        <end position="618"/>
    </location>
</feature>
<keyword evidence="4 8" id="KW-0812">Transmembrane</keyword>
<comment type="subcellular location">
    <subcellularLocation>
        <location evidence="1">Cell membrane</location>
        <topology evidence="1">Multi-pass membrane protein</topology>
    </subcellularLocation>
</comment>
<reference evidence="9" key="1">
    <citation type="journal article" date="2020" name="bioRxiv">
        <title>Comparative genomics of Chlamydomonas.</title>
        <authorList>
            <person name="Craig R.J."/>
            <person name="Hasan A.R."/>
            <person name="Ness R.W."/>
            <person name="Keightley P.D."/>
        </authorList>
    </citation>
    <scope>NUCLEOTIDE SEQUENCE</scope>
    <source>
        <strain evidence="9">CCAP 11/173</strain>
    </source>
</reference>
<feature type="transmembrane region" description="Helical" evidence="8">
    <location>
        <begin position="431"/>
        <end position="454"/>
    </location>
</feature>
<dbReference type="PANTHER" id="PTHR43266:SF2">
    <property type="entry name" value="MAJOR FACILITATOR SUPERFAMILY (MFS) PROFILE DOMAIN-CONTAINING PROTEIN"/>
    <property type="match status" value="1"/>
</dbReference>
<comment type="caution">
    <text evidence="9">The sequence shown here is derived from an EMBL/GenBank/DDBJ whole genome shotgun (WGS) entry which is preliminary data.</text>
</comment>
<feature type="transmembrane region" description="Helical" evidence="8">
    <location>
        <begin position="638"/>
        <end position="659"/>
    </location>
</feature>
<dbReference type="PANTHER" id="PTHR43266">
    <property type="entry name" value="MACROLIDE-EFFLUX PROTEIN"/>
    <property type="match status" value="1"/>
</dbReference>
<evidence type="ECO:0000256" key="6">
    <source>
        <dbReference type="ARBA" id="ARBA00023136"/>
    </source>
</evidence>
<dbReference type="InterPro" id="IPR029058">
    <property type="entry name" value="AB_hydrolase_fold"/>
</dbReference>
<proteinExistence type="predicted"/>
<dbReference type="Proteomes" id="UP000613740">
    <property type="component" value="Unassembled WGS sequence"/>
</dbReference>
<evidence type="ECO:0000256" key="2">
    <source>
        <dbReference type="ARBA" id="ARBA00022448"/>
    </source>
</evidence>
<evidence type="ECO:0000256" key="3">
    <source>
        <dbReference type="ARBA" id="ARBA00022475"/>
    </source>
</evidence>
<evidence type="ECO:0000313" key="10">
    <source>
        <dbReference type="Proteomes" id="UP000613740"/>
    </source>
</evidence>
<feature type="transmembrane region" description="Helical" evidence="8">
    <location>
        <begin position="466"/>
        <end position="490"/>
    </location>
</feature>
<keyword evidence="6 8" id="KW-0472">Membrane</keyword>
<sequence length="802" mass="84570">MPADPHNKTQRFLAVLQHPDAFMTPKLRGQLRQCVFVIVRGYLSGLYRACWGAYLDCQAAAARALGMRVLVGNVCCCSTSARNAASLFAQIASHTAQHDRVIILAHSHGTLAALELLRNPLYASVSERIESFIPMNGVFGGTPMADLCTNSGLVSSVLEATWGQLLAVLGGGEAGVLRDMTAAARRAYHAAHGDRIAGVLRRVAVVALVSHYRWPQSAAEAMGLAMLPQRMVMDALGWEPNDGCVPLACQILPGADYVVCEGLHHVHTVDQRLGGGLDLGRLTHALLVLASEARTALEAAEAGEAVEAAGAQGKGQEFTFIAAYTVIARLSPFDAATHTALFLICRRLPYLLLFPVTGLAADRLNRGALLVAVCLVEGAASFTLPLVQQRQDIWLLYPLIFCQYCAQAFYDPARAAAIPSVVPRRLICVSGTLDTLGFSLMALGGAALAGNIAARYGPAVCFRIEGVAFILAAVLTTPLASTAAAAVAAAHCGSGGGGGRSGATRRRSRNGVVSITAATPAGLLEAEAPPELQPLLTLAPPSLGDGVPRKERPAAGGDEADARVEEEAGGGGQTTEDGGNACGCGALAFLAQRRNWDVAILIWIKATGALVWGAADILNGRFSTDRAMQSMGGPDQTLGFILAAVGAGCVVGPLFANAITPGVARCWRVSVASAFGLLAAGYALMAAAPSIYWVLSATCIRASGSNTLYIHSFAILQHRLHEGIRGRVFAVEFVLFTLSEACSSLAAGWALDGLGWSERQLSTTMALLASCFMVWWSAYAWWMWRQESAVYDMEQQQHTPVH</sequence>
<dbReference type="SUPFAM" id="SSF103473">
    <property type="entry name" value="MFS general substrate transporter"/>
    <property type="match status" value="1"/>
</dbReference>
<protein>
    <submittedName>
        <fullName evidence="9">Uncharacterized protein</fullName>
    </submittedName>
</protein>
<dbReference type="Gene3D" id="1.20.1250.20">
    <property type="entry name" value="MFS general substrate transporter like domains"/>
    <property type="match status" value="1"/>
</dbReference>
<dbReference type="GO" id="GO:0005886">
    <property type="term" value="C:plasma membrane"/>
    <property type="evidence" value="ECO:0007669"/>
    <property type="project" value="UniProtKB-SubCell"/>
</dbReference>
<keyword evidence="2" id="KW-0813">Transport</keyword>
<evidence type="ECO:0000256" key="8">
    <source>
        <dbReference type="SAM" id="Phobius"/>
    </source>
</evidence>
<evidence type="ECO:0000256" key="1">
    <source>
        <dbReference type="ARBA" id="ARBA00004651"/>
    </source>
</evidence>
<dbReference type="AlphaFoldDB" id="A0A835SFN1"/>
<dbReference type="InterPro" id="IPR010290">
    <property type="entry name" value="TM_effector"/>
</dbReference>
<evidence type="ECO:0000256" key="5">
    <source>
        <dbReference type="ARBA" id="ARBA00022989"/>
    </source>
</evidence>
<gene>
    <name evidence="9" type="ORF">HYH02_015425</name>
</gene>
<dbReference type="InterPro" id="IPR036259">
    <property type="entry name" value="MFS_trans_sf"/>
</dbReference>
<name>A0A835SFN1_9CHLO</name>
<evidence type="ECO:0000313" key="9">
    <source>
        <dbReference type="EMBL" id="KAG2422538.1"/>
    </source>
</evidence>
<keyword evidence="5 8" id="KW-1133">Transmembrane helix</keyword>
<accession>A0A835SFN1</accession>
<evidence type="ECO:0000256" key="4">
    <source>
        <dbReference type="ARBA" id="ARBA00022692"/>
    </source>
</evidence>
<feature type="transmembrane region" description="Helical" evidence="8">
    <location>
        <begin position="763"/>
        <end position="784"/>
    </location>
</feature>
<dbReference type="OrthoDB" id="46230at2759"/>
<feature type="transmembrane region" description="Helical" evidence="8">
    <location>
        <begin position="728"/>
        <end position="751"/>
    </location>
</feature>
<organism evidence="9 10">
    <name type="scientific">Chlamydomonas schloesseri</name>
    <dbReference type="NCBI Taxonomy" id="2026947"/>
    <lineage>
        <taxon>Eukaryota</taxon>
        <taxon>Viridiplantae</taxon>
        <taxon>Chlorophyta</taxon>
        <taxon>core chlorophytes</taxon>
        <taxon>Chlorophyceae</taxon>
        <taxon>CS clade</taxon>
        <taxon>Chlamydomonadales</taxon>
        <taxon>Chlamydomonadaceae</taxon>
        <taxon>Chlamydomonas</taxon>
    </lineage>
</organism>
<feature type="region of interest" description="Disordered" evidence="7">
    <location>
        <begin position="535"/>
        <end position="576"/>
    </location>
</feature>
<keyword evidence="10" id="KW-1185">Reference proteome</keyword>